<organism evidence="3 4">
    <name type="scientific">Protaetiibacter mangrovi</name>
    <dbReference type="NCBI Taxonomy" id="2970926"/>
    <lineage>
        <taxon>Bacteria</taxon>
        <taxon>Bacillati</taxon>
        <taxon>Actinomycetota</taxon>
        <taxon>Actinomycetes</taxon>
        <taxon>Micrococcales</taxon>
        <taxon>Microbacteriaceae</taxon>
        <taxon>Protaetiibacter</taxon>
    </lineage>
</organism>
<keyword evidence="3" id="KW-0378">Hydrolase</keyword>
<protein>
    <submittedName>
        <fullName evidence="3">Helicase</fullName>
    </submittedName>
</protein>
<dbReference type="RefSeq" id="WP_258798627.1">
    <property type="nucleotide sequence ID" value="NZ_JANTHX010000007.1"/>
</dbReference>
<gene>
    <name evidence="3" type="ORF">NUH29_08420</name>
</gene>
<dbReference type="Pfam" id="PF13400">
    <property type="entry name" value="Tad"/>
    <property type="match status" value="1"/>
</dbReference>
<dbReference type="GO" id="GO:0004386">
    <property type="term" value="F:helicase activity"/>
    <property type="evidence" value="ECO:0007669"/>
    <property type="project" value="UniProtKB-KW"/>
</dbReference>
<proteinExistence type="predicted"/>
<reference evidence="3 4" key="1">
    <citation type="submission" date="2022-08" db="EMBL/GenBank/DDBJ databases">
        <authorList>
            <person name="Li F."/>
        </authorList>
    </citation>
    <scope>NUCLEOTIDE SEQUENCE [LARGE SCALE GENOMIC DNA]</scope>
    <source>
        <strain evidence="3 4">10F1B-8-1</strain>
    </source>
</reference>
<dbReference type="NCBIfam" id="TIGR03816">
    <property type="entry name" value="tadE_like_DECH"/>
    <property type="match status" value="1"/>
</dbReference>
<comment type="caution">
    <text evidence="3">The sequence shown here is derived from an EMBL/GenBank/DDBJ whole genome shotgun (WGS) entry which is preliminary data.</text>
</comment>
<keyword evidence="3" id="KW-0547">Nucleotide-binding</keyword>
<evidence type="ECO:0000259" key="2">
    <source>
        <dbReference type="Pfam" id="PF13400"/>
    </source>
</evidence>
<evidence type="ECO:0000256" key="1">
    <source>
        <dbReference type="SAM" id="Phobius"/>
    </source>
</evidence>
<dbReference type="EMBL" id="JANTHX010000007">
    <property type="protein sequence ID" value="MCS0499573.1"/>
    <property type="molecule type" value="Genomic_DNA"/>
</dbReference>
<feature type="domain" description="Putative Flp pilus-assembly TadG-like N-terminal" evidence="2">
    <location>
        <begin position="15"/>
        <end position="62"/>
    </location>
</feature>
<sequence>MTVSRGGRRPRADAGSGGVLAIAIVGTTVVTALAGLSIGSALAVRQRAVAAADAAALAAADALLGAVPGDPCALAAEVAAAHRVALAACELGGAEARVVVSTEALGVPISVGSRAGPTP</sequence>
<keyword evidence="1" id="KW-1133">Transmembrane helix</keyword>
<keyword evidence="1" id="KW-0812">Transmembrane</keyword>
<keyword evidence="3" id="KW-0347">Helicase</keyword>
<dbReference type="Proteomes" id="UP001205337">
    <property type="component" value="Unassembled WGS sequence"/>
</dbReference>
<evidence type="ECO:0000313" key="3">
    <source>
        <dbReference type="EMBL" id="MCS0499573.1"/>
    </source>
</evidence>
<evidence type="ECO:0000313" key="4">
    <source>
        <dbReference type="Proteomes" id="UP001205337"/>
    </source>
</evidence>
<keyword evidence="1" id="KW-0472">Membrane</keyword>
<keyword evidence="3" id="KW-0067">ATP-binding</keyword>
<accession>A0ABT1ZFT2</accession>
<dbReference type="InterPro" id="IPR021202">
    <property type="entry name" value="Rv3654c-like"/>
</dbReference>
<feature type="transmembrane region" description="Helical" evidence="1">
    <location>
        <begin position="20"/>
        <end position="44"/>
    </location>
</feature>
<name>A0ABT1ZFT2_9MICO</name>
<dbReference type="InterPro" id="IPR028087">
    <property type="entry name" value="Tad_N"/>
</dbReference>
<keyword evidence="4" id="KW-1185">Reference proteome</keyword>